<dbReference type="SUPFAM" id="SSF52935">
    <property type="entry name" value="PK C-terminal domain-like"/>
    <property type="match status" value="1"/>
</dbReference>
<evidence type="ECO:0000256" key="6">
    <source>
        <dbReference type="ARBA" id="ARBA00011881"/>
    </source>
</evidence>
<dbReference type="InterPro" id="IPR001697">
    <property type="entry name" value="Pyr_Knase"/>
</dbReference>
<keyword evidence="10" id="KW-0479">Metal-binding</keyword>
<dbReference type="PRINTS" id="PR01050">
    <property type="entry name" value="PYRUVTKNASE"/>
</dbReference>
<dbReference type="InterPro" id="IPR015806">
    <property type="entry name" value="Pyrv_Knase_insert_dom_sf"/>
</dbReference>
<evidence type="ECO:0000256" key="12">
    <source>
        <dbReference type="ARBA" id="ARBA00022777"/>
    </source>
</evidence>
<evidence type="ECO:0000256" key="5">
    <source>
        <dbReference type="ARBA" id="ARBA00008663"/>
    </source>
</evidence>
<evidence type="ECO:0000256" key="13">
    <source>
        <dbReference type="ARBA" id="ARBA00022840"/>
    </source>
</evidence>
<evidence type="ECO:0000256" key="10">
    <source>
        <dbReference type="ARBA" id="ARBA00022723"/>
    </source>
</evidence>
<organism evidence="23 24">
    <name type="scientific">Caloranaerobacter azorensis H53214</name>
    <dbReference type="NCBI Taxonomy" id="1156417"/>
    <lineage>
        <taxon>Bacteria</taxon>
        <taxon>Bacillati</taxon>
        <taxon>Bacillota</taxon>
        <taxon>Tissierellia</taxon>
        <taxon>Tissierellales</taxon>
        <taxon>Thermohalobacteraceae</taxon>
        <taxon>Caloranaerobacter</taxon>
    </lineage>
</organism>
<dbReference type="GO" id="GO:0016301">
    <property type="term" value="F:kinase activity"/>
    <property type="evidence" value="ECO:0007669"/>
    <property type="project" value="UniProtKB-KW"/>
</dbReference>
<evidence type="ECO:0000259" key="21">
    <source>
        <dbReference type="Pfam" id="PF00391"/>
    </source>
</evidence>
<comment type="subunit">
    <text evidence="6">Homotetramer.</text>
</comment>
<comment type="catalytic activity">
    <reaction evidence="19">
        <text>pyruvate + ATP = phosphoenolpyruvate + ADP + H(+)</text>
        <dbReference type="Rhea" id="RHEA:18157"/>
        <dbReference type="ChEBI" id="CHEBI:15361"/>
        <dbReference type="ChEBI" id="CHEBI:15378"/>
        <dbReference type="ChEBI" id="CHEBI:30616"/>
        <dbReference type="ChEBI" id="CHEBI:58702"/>
        <dbReference type="ChEBI" id="CHEBI:456216"/>
        <dbReference type="EC" id="2.7.1.40"/>
    </reaction>
</comment>
<evidence type="ECO:0000256" key="14">
    <source>
        <dbReference type="ARBA" id="ARBA00022842"/>
    </source>
</evidence>
<evidence type="ECO:0000256" key="3">
    <source>
        <dbReference type="ARBA" id="ARBA00004997"/>
    </source>
</evidence>
<dbReference type="AlphaFoldDB" id="A0A096DN60"/>
<evidence type="ECO:0000256" key="7">
    <source>
        <dbReference type="ARBA" id="ARBA00012142"/>
    </source>
</evidence>
<accession>A0A096DN60</accession>
<dbReference type="Pfam" id="PF02887">
    <property type="entry name" value="PK_C"/>
    <property type="match status" value="1"/>
</dbReference>
<dbReference type="InterPro" id="IPR040442">
    <property type="entry name" value="Pyrv_kinase-like_dom_sf"/>
</dbReference>
<keyword evidence="14 19" id="KW-0460">Magnesium</keyword>
<evidence type="ECO:0000256" key="17">
    <source>
        <dbReference type="ARBA" id="ARBA00023317"/>
    </source>
</evidence>
<feature type="domain" description="PEP-utilising enzyme mobile" evidence="21">
    <location>
        <begin position="504"/>
        <end position="575"/>
    </location>
</feature>
<dbReference type="SUPFAM" id="SSF51621">
    <property type="entry name" value="Phosphoenolpyruvate/pyruvate domain"/>
    <property type="match status" value="1"/>
</dbReference>
<dbReference type="GO" id="GO:0000287">
    <property type="term" value="F:magnesium ion binding"/>
    <property type="evidence" value="ECO:0007669"/>
    <property type="project" value="UniProtKB-UniRule"/>
</dbReference>
<evidence type="ECO:0000259" key="22">
    <source>
        <dbReference type="Pfam" id="PF02887"/>
    </source>
</evidence>
<dbReference type="GO" id="GO:0030955">
    <property type="term" value="F:potassium ion binding"/>
    <property type="evidence" value="ECO:0007669"/>
    <property type="project" value="UniProtKB-UniRule"/>
</dbReference>
<feature type="domain" description="Pyruvate kinase C-terminal" evidence="22">
    <location>
        <begin position="357"/>
        <end position="470"/>
    </location>
</feature>
<dbReference type="FunFam" id="2.40.33.10:FF:000001">
    <property type="entry name" value="Pyruvate kinase"/>
    <property type="match status" value="1"/>
</dbReference>
<comment type="similarity">
    <text evidence="4">In the C-terminal section; belongs to the PEP-utilizing enzyme family.</text>
</comment>
<evidence type="ECO:0000313" key="24">
    <source>
        <dbReference type="Proteomes" id="UP000029622"/>
    </source>
</evidence>
<reference evidence="23 24" key="1">
    <citation type="submission" date="2013-12" db="EMBL/GenBank/DDBJ databases">
        <title>Draft genome sequence of Caloranaerobacter sp. H53214.</title>
        <authorList>
            <person name="Jiang L.J."/>
            <person name="Shao Z.Z."/>
            <person name="Long M.N."/>
        </authorList>
    </citation>
    <scope>NUCLEOTIDE SEQUENCE [LARGE SCALE GENOMIC DNA]</scope>
    <source>
        <strain evidence="23 24">H53214</strain>
    </source>
</reference>
<evidence type="ECO:0000256" key="4">
    <source>
        <dbReference type="ARBA" id="ARBA00006237"/>
    </source>
</evidence>
<dbReference type="Gene3D" id="3.50.30.10">
    <property type="entry name" value="Phosphohistidine domain"/>
    <property type="match status" value="1"/>
</dbReference>
<dbReference type="Pfam" id="PF00391">
    <property type="entry name" value="PEP-utilizers"/>
    <property type="match status" value="1"/>
</dbReference>
<comment type="pathway">
    <text evidence="3 19">Carbohydrate degradation; glycolysis; pyruvate from D-glyceraldehyde 3-phosphate: step 5/5.</text>
</comment>
<keyword evidence="16 19" id="KW-0324">Glycolysis</keyword>
<evidence type="ECO:0000256" key="8">
    <source>
        <dbReference type="ARBA" id="ARBA00018587"/>
    </source>
</evidence>
<dbReference type="Gene3D" id="3.20.20.60">
    <property type="entry name" value="Phosphoenolpyruvate-binding domains"/>
    <property type="match status" value="1"/>
</dbReference>
<dbReference type="EMBL" id="AZTB01000017">
    <property type="protein sequence ID" value="KGG80706.1"/>
    <property type="molecule type" value="Genomic_DNA"/>
</dbReference>
<comment type="caution">
    <text evidence="23">The sequence shown here is derived from an EMBL/GenBank/DDBJ whole genome shotgun (WGS) entry which is preliminary data.</text>
</comment>
<dbReference type="GO" id="GO:0006950">
    <property type="term" value="P:response to stress"/>
    <property type="evidence" value="ECO:0007669"/>
    <property type="project" value="UniProtKB-ARBA"/>
</dbReference>
<comment type="cofactor">
    <cofactor evidence="2">
        <name>K(+)</name>
        <dbReference type="ChEBI" id="CHEBI:29103"/>
    </cofactor>
</comment>
<dbReference type="NCBIfam" id="NF004491">
    <property type="entry name" value="PRK05826.1"/>
    <property type="match status" value="1"/>
</dbReference>
<evidence type="ECO:0000256" key="18">
    <source>
        <dbReference type="NCBIfam" id="TIGR01064"/>
    </source>
</evidence>
<evidence type="ECO:0000259" key="20">
    <source>
        <dbReference type="Pfam" id="PF00224"/>
    </source>
</evidence>
<evidence type="ECO:0000256" key="19">
    <source>
        <dbReference type="RuleBase" id="RU000504"/>
    </source>
</evidence>
<dbReference type="GO" id="GO:0004743">
    <property type="term" value="F:pyruvate kinase activity"/>
    <property type="evidence" value="ECO:0007669"/>
    <property type="project" value="UniProtKB-UniRule"/>
</dbReference>
<protein>
    <recommendedName>
        <fullName evidence="8 18">Pyruvate kinase</fullName>
        <ecNumber evidence="7 18">2.7.1.40</ecNumber>
    </recommendedName>
</protein>
<dbReference type="InterPro" id="IPR036918">
    <property type="entry name" value="Pyrv_Knase_C_sf"/>
</dbReference>
<dbReference type="InterPro" id="IPR036637">
    <property type="entry name" value="Phosphohistidine_dom_sf"/>
</dbReference>
<feature type="domain" description="Pyruvate kinase barrel" evidence="20">
    <location>
        <begin position="1"/>
        <end position="324"/>
    </location>
</feature>
<dbReference type="InterPro" id="IPR018209">
    <property type="entry name" value="Pyrv_Knase_AS"/>
</dbReference>
<gene>
    <name evidence="23" type="ORF">Y919_04855</name>
</gene>
<dbReference type="FunFam" id="3.50.30.10:FF:000004">
    <property type="entry name" value="Pyruvate kinase"/>
    <property type="match status" value="1"/>
</dbReference>
<keyword evidence="17 23" id="KW-0670">Pyruvate</keyword>
<comment type="cofactor">
    <cofactor evidence="1">
        <name>Mg(2+)</name>
        <dbReference type="ChEBI" id="CHEBI:18420"/>
    </cofactor>
</comment>
<dbReference type="SUPFAM" id="SSF52009">
    <property type="entry name" value="Phosphohistidine domain"/>
    <property type="match status" value="1"/>
</dbReference>
<proteinExistence type="inferred from homology"/>
<dbReference type="EC" id="2.7.1.40" evidence="7 18"/>
<dbReference type="InterPro" id="IPR015795">
    <property type="entry name" value="Pyrv_Knase_C"/>
</dbReference>
<dbReference type="InterPro" id="IPR015793">
    <property type="entry name" value="Pyrv_Knase_brl"/>
</dbReference>
<dbReference type="InterPro" id="IPR011037">
    <property type="entry name" value="Pyrv_Knase-like_insert_dom_sf"/>
</dbReference>
<dbReference type="SUPFAM" id="SSF50800">
    <property type="entry name" value="PK beta-barrel domain-like"/>
    <property type="match status" value="1"/>
</dbReference>
<dbReference type="STRING" id="1156417.Y919_04855"/>
<keyword evidence="11" id="KW-0547">Nucleotide-binding</keyword>
<dbReference type="PANTHER" id="PTHR11817">
    <property type="entry name" value="PYRUVATE KINASE"/>
    <property type="match status" value="1"/>
</dbReference>
<keyword evidence="9 19" id="KW-0808">Transferase</keyword>
<dbReference type="PROSITE" id="PS00110">
    <property type="entry name" value="PYRUVATE_KINASE"/>
    <property type="match status" value="1"/>
</dbReference>
<dbReference type="Gene3D" id="3.40.1380.20">
    <property type="entry name" value="Pyruvate kinase, C-terminal domain"/>
    <property type="match status" value="1"/>
</dbReference>
<keyword evidence="12 19" id="KW-0418">Kinase</keyword>
<sequence length="585" mass="63054">MKRTKIVCTIGPSSEKEEVLRQLILNGLNVVRLNFSHGDHEEHKRRIDLVKKLREELDMPVAIMLDTKGPEIRTGNFERGVEELKEGQEFTLTTRDVLGNDKICSITYKGLPNDVKKGDTILIDDGLIGLEVVDIIDGTDIKCIVKNAGTIKNKKGVNVPGVKVNLPAITEKDIKDIEFGIENGIDFIAASFIRKAADVIEIRKILEENNAEHIQIISKIENQEGVDNIDEILEVSDGIMVARGDLGVEIPTEEVPLVQKMIIRKCNELGKPVITATQMLDSMIRNPRPTRAETTDVANAIMDGTDAIMLSGETAAGKYPVEAVKTMANIAKRTEASLDYKAILRSKTVGKDITITNAISHATCATAEDLGATAIITATSSGYTAKAVSKFRPSAPIIAATPDKQVMRRLAVVWGVYPIYAQHSGSTDEVIEVSVRKALEKGLINNGDLVVITAGVPVGVAGSTNLIKVHIVGDVVLKGTGIGNKTAIGKVCIAENAEEAEKKFNDGDILVTVNTDKEMVKYMERAAAVITEKGGLTSHAAIVGINIGKPVIVGAENATKELKDGETVTVDCIRGLVYKGKTQVL</sequence>
<evidence type="ECO:0000256" key="2">
    <source>
        <dbReference type="ARBA" id="ARBA00001958"/>
    </source>
</evidence>
<evidence type="ECO:0000313" key="23">
    <source>
        <dbReference type="EMBL" id="KGG80706.1"/>
    </source>
</evidence>
<dbReference type="NCBIfam" id="NF004978">
    <property type="entry name" value="PRK06354.1"/>
    <property type="match status" value="1"/>
</dbReference>
<evidence type="ECO:0000256" key="1">
    <source>
        <dbReference type="ARBA" id="ARBA00001946"/>
    </source>
</evidence>
<name>A0A096DN60_9FIRM</name>
<dbReference type="Pfam" id="PF00224">
    <property type="entry name" value="PK"/>
    <property type="match status" value="1"/>
</dbReference>
<dbReference type="Proteomes" id="UP000029622">
    <property type="component" value="Unassembled WGS sequence"/>
</dbReference>
<dbReference type="UniPathway" id="UPA00109">
    <property type="reaction ID" value="UER00188"/>
</dbReference>
<comment type="similarity">
    <text evidence="5 19">Belongs to the pyruvate kinase family.</text>
</comment>
<evidence type="ECO:0000256" key="15">
    <source>
        <dbReference type="ARBA" id="ARBA00022958"/>
    </source>
</evidence>
<dbReference type="Gene3D" id="2.40.33.10">
    <property type="entry name" value="PK beta-barrel domain-like"/>
    <property type="match status" value="1"/>
</dbReference>
<evidence type="ECO:0000256" key="11">
    <source>
        <dbReference type="ARBA" id="ARBA00022741"/>
    </source>
</evidence>
<keyword evidence="13" id="KW-0067">ATP-binding</keyword>
<dbReference type="GO" id="GO:0005524">
    <property type="term" value="F:ATP binding"/>
    <property type="evidence" value="ECO:0007669"/>
    <property type="project" value="UniProtKB-KW"/>
</dbReference>
<dbReference type="InterPro" id="IPR015813">
    <property type="entry name" value="Pyrv/PenolPyrv_kinase-like_dom"/>
</dbReference>
<keyword evidence="15" id="KW-0630">Potassium</keyword>
<evidence type="ECO:0000256" key="16">
    <source>
        <dbReference type="ARBA" id="ARBA00023152"/>
    </source>
</evidence>
<dbReference type="FunFam" id="3.20.20.60:FF:000001">
    <property type="entry name" value="Pyruvate kinase"/>
    <property type="match status" value="1"/>
</dbReference>
<dbReference type="InterPro" id="IPR008279">
    <property type="entry name" value="PEP-util_enz_mobile_dom"/>
</dbReference>
<dbReference type="RefSeq" id="WP_035162930.1">
    <property type="nucleotide sequence ID" value="NZ_AZTB01000017.1"/>
</dbReference>
<dbReference type="NCBIfam" id="TIGR01064">
    <property type="entry name" value="pyruv_kin"/>
    <property type="match status" value="1"/>
</dbReference>
<evidence type="ECO:0000256" key="9">
    <source>
        <dbReference type="ARBA" id="ARBA00022679"/>
    </source>
</evidence>